<comment type="caution">
    <text evidence="4">The sequence shown here is derived from an EMBL/GenBank/DDBJ whole genome shotgun (WGS) entry which is preliminary data.</text>
</comment>
<sequence length="318" mass="35065">MAGTAARRMAAAGLVRCFSLFFCALCCLLAAGCSDEQGFIDFSRRAETPAVQEGAAKPLVIAFAPVMSPEETRQSYQRMVEYIAEEIGRPTAIVQKRSTGELNRLVAAGEADIAFLSTGAYTAYRGQEPIELLAMVETGGTVLYRTFLIVAADSSIQDFAELRGRTFAFVDPLSHSGRLAVDYQLLEEGLTPEQYFSRTFYTYHHDKSIWAVANHLADGASIDNQIYDHIVETNPQLAGKVRIIGDLAVAPTGPVVMRANLPEEEKARLREIFYGMANDAAMRPVLQAAVIDRFVAPDASLYEPLRQKYLEHERLQGE</sequence>
<evidence type="ECO:0000256" key="2">
    <source>
        <dbReference type="ARBA" id="ARBA00022729"/>
    </source>
</evidence>
<dbReference type="CDD" id="cd13571">
    <property type="entry name" value="PBP2_PnhD_1"/>
    <property type="match status" value="1"/>
</dbReference>
<feature type="signal peptide" evidence="3">
    <location>
        <begin position="1"/>
        <end position="24"/>
    </location>
</feature>
<dbReference type="InterPro" id="IPR005770">
    <property type="entry name" value="PhnD"/>
</dbReference>
<dbReference type="Proteomes" id="UP001559623">
    <property type="component" value="Unassembled WGS sequence"/>
</dbReference>
<feature type="chain" id="PRO_5047301576" evidence="3">
    <location>
        <begin position="25"/>
        <end position="318"/>
    </location>
</feature>
<comment type="similarity">
    <text evidence="1">Belongs to the phosphate/phosphite/phosphonate binding protein family.</text>
</comment>
<organism evidence="4 5">
    <name type="scientific">Selenomonas sputigena</name>
    <dbReference type="NCBI Taxonomy" id="69823"/>
    <lineage>
        <taxon>Bacteria</taxon>
        <taxon>Bacillati</taxon>
        <taxon>Bacillota</taxon>
        <taxon>Negativicutes</taxon>
        <taxon>Selenomonadales</taxon>
        <taxon>Selenomonadaceae</taxon>
        <taxon>Selenomonas</taxon>
    </lineage>
</organism>
<evidence type="ECO:0000256" key="1">
    <source>
        <dbReference type="ARBA" id="ARBA00007162"/>
    </source>
</evidence>
<dbReference type="Pfam" id="PF12974">
    <property type="entry name" value="Phosphonate-bd"/>
    <property type="match status" value="1"/>
</dbReference>
<gene>
    <name evidence="4" type="primary">phnD</name>
    <name evidence="4" type="ORF">QCO44_11445</name>
</gene>
<dbReference type="RefSeq" id="WP_368847942.1">
    <property type="nucleotide sequence ID" value="NZ_CP194411.1"/>
</dbReference>
<dbReference type="Gene3D" id="3.40.190.10">
    <property type="entry name" value="Periplasmic binding protein-like II"/>
    <property type="match status" value="2"/>
</dbReference>
<accession>A0ABV3X7P6</accession>
<reference evidence="4 5" key="1">
    <citation type="submission" date="2023-04" db="EMBL/GenBank/DDBJ databases">
        <title>Genome Sequence of Selenomonas sputigena ATCC 33150.</title>
        <authorList>
            <person name="Miller D.P."/>
            <person name="Anvari S."/>
            <person name="Polson S.W."/>
            <person name="Macdonald M."/>
            <person name="Mcdowell J.V."/>
        </authorList>
    </citation>
    <scope>NUCLEOTIDE SEQUENCE [LARGE SCALE GENOMIC DNA]</scope>
    <source>
        <strain evidence="4 5">ATCC 33150</strain>
    </source>
</reference>
<keyword evidence="2 3" id="KW-0732">Signal</keyword>
<evidence type="ECO:0000313" key="5">
    <source>
        <dbReference type="Proteomes" id="UP001559623"/>
    </source>
</evidence>
<dbReference type="EMBL" id="JARVLH010000009">
    <property type="protein sequence ID" value="MEX5286224.1"/>
    <property type="molecule type" value="Genomic_DNA"/>
</dbReference>
<dbReference type="PANTHER" id="PTHR35841:SF1">
    <property type="entry name" value="PHOSPHONATES-BINDING PERIPLASMIC PROTEIN"/>
    <property type="match status" value="1"/>
</dbReference>
<dbReference type="PROSITE" id="PS51257">
    <property type="entry name" value="PROKAR_LIPOPROTEIN"/>
    <property type="match status" value="1"/>
</dbReference>
<name>A0ABV3X7P6_9FIRM</name>
<evidence type="ECO:0000256" key="3">
    <source>
        <dbReference type="SAM" id="SignalP"/>
    </source>
</evidence>
<protein>
    <submittedName>
        <fullName evidence="4">Phosphate/phosphite/phosphonate ABC transporter substrate-binding protein</fullName>
    </submittedName>
</protein>
<dbReference type="SUPFAM" id="SSF53850">
    <property type="entry name" value="Periplasmic binding protein-like II"/>
    <property type="match status" value="1"/>
</dbReference>
<keyword evidence="5" id="KW-1185">Reference proteome</keyword>
<evidence type="ECO:0000313" key="4">
    <source>
        <dbReference type="EMBL" id="MEX5286224.1"/>
    </source>
</evidence>
<proteinExistence type="inferred from homology"/>
<dbReference type="NCBIfam" id="TIGR01098">
    <property type="entry name" value="3A0109s03R"/>
    <property type="match status" value="1"/>
</dbReference>
<dbReference type="PANTHER" id="PTHR35841">
    <property type="entry name" value="PHOSPHONATES-BINDING PERIPLASMIC PROTEIN"/>
    <property type="match status" value="1"/>
</dbReference>